<proteinExistence type="predicted"/>
<protein>
    <submittedName>
        <fullName evidence="1">21602_t:CDS:1</fullName>
    </submittedName>
</protein>
<keyword evidence="2" id="KW-1185">Reference proteome</keyword>
<dbReference type="EMBL" id="CAJVQC010166300">
    <property type="protein sequence ID" value="CAG8849576.1"/>
    <property type="molecule type" value="Genomic_DNA"/>
</dbReference>
<dbReference type="Proteomes" id="UP000789920">
    <property type="component" value="Unassembled WGS sequence"/>
</dbReference>
<sequence length="93" mass="10302">RAAEKGYPCSDGKCGAVPRDGGEKWFHSKKCKEIFEKVIRNRKLINEAYTFLTGNAGNGNQNPGGGGGQTPDPARIRSLRPLWKKIRFQPEIS</sequence>
<name>A0ACA9SUR5_9GLOM</name>
<reference evidence="1" key="1">
    <citation type="submission" date="2021-06" db="EMBL/GenBank/DDBJ databases">
        <authorList>
            <person name="Kallberg Y."/>
            <person name="Tangrot J."/>
            <person name="Rosling A."/>
        </authorList>
    </citation>
    <scope>NUCLEOTIDE SEQUENCE</scope>
    <source>
        <strain evidence="1">MA461A</strain>
    </source>
</reference>
<comment type="caution">
    <text evidence="1">The sequence shown here is derived from an EMBL/GenBank/DDBJ whole genome shotgun (WGS) entry which is preliminary data.</text>
</comment>
<accession>A0ACA9SUR5</accession>
<evidence type="ECO:0000313" key="2">
    <source>
        <dbReference type="Proteomes" id="UP000789920"/>
    </source>
</evidence>
<gene>
    <name evidence="1" type="ORF">RPERSI_LOCUS35655</name>
</gene>
<feature type="non-terminal residue" evidence="1">
    <location>
        <position position="1"/>
    </location>
</feature>
<organism evidence="1 2">
    <name type="scientific">Racocetra persica</name>
    <dbReference type="NCBI Taxonomy" id="160502"/>
    <lineage>
        <taxon>Eukaryota</taxon>
        <taxon>Fungi</taxon>
        <taxon>Fungi incertae sedis</taxon>
        <taxon>Mucoromycota</taxon>
        <taxon>Glomeromycotina</taxon>
        <taxon>Glomeromycetes</taxon>
        <taxon>Diversisporales</taxon>
        <taxon>Gigasporaceae</taxon>
        <taxon>Racocetra</taxon>
    </lineage>
</organism>
<evidence type="ECO:0000313" key="1">
    <source>
        <dbReference type="EMBL" id="CAG8849576.1"/>
    </source>
</evidence>